<protein>
    <submittedName>
        <fullName evidence="1">Uncharacterized protein</fullName>
    </submittedName>
</protein>
<dbReference type="HOGENOM" id="CLU_3298411_0_0_6"/>
<sequence length="40" mass="4890">MYQFFGGFTLKPYNLLYFKRLTFGILIALLKLTREEHDYQ</sequence>
<evidence type="ECO:0000313" key="2">
    <source>
        <dbReference type="Proteomes" id="UP000001857"/>
    </source>
</evidence>
<accession>B5FEF0</accession>
<organism evidence="1 2">
    <name type="scientific">Aliivibrio fischeri (strain MJ11)</name>
    <name type="common">Vibrio fischeri</name>
    <dbReference type="NCBI Taxonomy" id="388396"/>
    <lineage>
        <taxon>Bacteria</taxon>
        <taxon>Pseudomonadati</taxon>
        <taxon>Pseudomonadota</taxon>
        <taxon>Gammaproteobacteria</taxon>
        <taxon>Vibrionales</taxon>
        <taxon>Vibrionaceae</taxon>
        <taxon>Aliivibrio</taxon>
    </lineage>
</organism>
<evidence type="ECO:0000313" key="1">
    <source>
        <dbReference type="EMBL" id="ACH65376.1"/>
    </source>
</evidence>
<gene>
    <name evidence="1" type="ordered locus">VFMJ11_1496</name>
</gene>
<reference evidence="2" key="1">
    <citation type="submission" date="2008-08" db="EMBL/GenBank/DDBJ databases">
        <title>Complete sequence of Vibrio fischeri strain MJ11.</title>
        <authorList>
            <person name="Mandel M.J."/>
            <person name="Stabb E.V."/>
            <person name="Ruby E.G."/>
            <person name="Ferriera S."/>
            <person name="Johnson J."/>
            <person name="Kravitz S."/>
            <person name="Beeson K."/>
            <person name="Sutton G."/>
            <person name="Rogers Y.-H."/>
            <person name="Friedman R."/>
            <person name="Frazier M."/>
            <person name="Venter J.C."/>
        </authorList>
    </citation>
    <scope>NUCLEOTIDE SEQUENCE [LARGE SCALE GENOMIC DNA]</scope>
    <source>
        <strain evidence="2">MJ11</strain>
    </source>
</reference>
<dbReference type="Proteomes" id="UP000001857">
    <property type="component" value="Chromosome I"/>
</dbReference>
<dbReference type="KEGG" id="vfm:VFMJ11_1496"/>
<dbReference type="EMBL" id="CP001139">
    <property type="protein sequence ID" value="ACH65376.1"/>
    <property type="molecule type" value="Genomic_DNA"/>
</dbReference>
<proteinExistence type="predicted"/>
<dbReference type="AlphaFoldDB" id="B5FEF0"/>
<reference evidence="1 2" key="2">
    <citation type="journal article" date="2009" name="Nature">
        <title>A single regulatory gene is sufficient to alter bacterial host range.</title>
        <authorList>
            <person name="Mandel M.J."/>
            <person name="Wollenberg M.S."/>
            <person name="Stabb E.V."/>
            <person name="Visick K.L."/>
            <person name="Ruby E.G."/>
        </authorList>
    </citation>
    <scope>NUCLEOTIDE SEQUENCE [LARGE SCALE GENOMIC DNA]</scope>
    <source>
        <strain evidence="1 2">MJ11</strain>
    </source>
</reference>
<name>B5FEF0_ALIFM</name>